<reference evidence="1" key="2">
    <citation type="submission" date="2017-10" db="EMBL/GenBank/DDBJ databases">
        <title>Ladona fulva Genome sequencing and assembly.</title>
        <authorList>
            <person name="Murali S."/>
            <person name="Richards S."/>
            <person name="Bandaranaike D."/>
            <person name="Bellair M."/>
            <person name="Blankenburg K."/>
            <person name="Chao H."/>
            <person name="Dinh H."/>
            <person name="Doddapaneni H."/>
            <person name="Dugan-Rocha S."/>
            <person name="Elkadiri S."/>
            <person name="Gnanaolivu R."/>
            <person name="Hernandez B."/>
            <person name="Skinner E."/>
            <person name="Javaid M."/>
            <person name="Lee S."/>
            <person name="Li M."/>
            <person name="Ming W."/>
            <person name="Munidasa M."/>
            <person name="Muniz J."/>
            <person name="Nguyen L."/>
            <person name="Hughes D."/>
            <person name="Osuji N."/>
            <person name="Pu L.-L."/>
            <person name="Puazo M."/>
            <person name="Qu C."/>
            <person name="Quiroz J."/>
            <person name="Raj R."/>
            <person name="Weissenberger G."/>
            <person name="Xin Y."/>
            <person name="Zou X."/>
            <person name="Han Y."/>
            <person name="Worley K."/>
            <person name="Muzny D."/>
            <person name="Gibbs R."/>
        </authorList>
    </citation>
    <scope>NUCLEOTIDE SEQUENCE</scope>
    <source>
        <strain evidence="1">Sampled in the wild</strain>
    </source>
</reference>
<gene>
    <name evidence="1" type="ORF">J437_LFUL018387</name>
</gene>
<name>A0A8K0PA22_LADFU</name>
<keyword evidence="2" id="KW-1185">Reference proteome</keyword>
<sequence length="128" mass="15166">MPTFHKKKIVRSDIERQSNGNMIAMKWQDKHETSGQVRHDGRICGVYEEVNKMVKKLLDVGSLNSFYVYKKKTRRRTMHRKSTRSVVKQLFERYCVKGRRNVIFGEICESMENVQGRLTARNFIEKIP</sequence>
<dbReference type="EMBL" id="KZ309412">
    <property type="protein sequence ID" value="KAG8238672.1"/>
    <property type="molecule type" value="Genomic_DNA"/>
</dbReference>
<protein>
    <submittedName>
        <fullName evidence="1">Uncharacterized protein</fullName>
    </submittedName>
</protein>
<comment type="caution">
    <text evidence="1">The sequence shown here is derived from an EMBL/GenBank/DDBJ whole genome shotgun (WGS) entry which is preliminary data.</text>
</comment>
<evidence type="ECO:0000313" key="2">
    <source>
        <dbReference type="Proteomes" id="UP000792457"/>
    </source>
</evidence>
<accession>A0A8K0PA22</accession>
<feature type="non-terminal residue" evidence="1">
    <location>
        <position position="1"/>
    </location>
</feature>
<reference evidence="1" key="1">
    <citation type="submission" date="2013-04" db="EMBL/GenBank/DDBJ databases">
        <authorList>
            <person name="Qu J."/>
            <person name="Murali S.C."/>
            <person name="Bandaranaike D."/>
            <person name="Bellair M."/>
            <person name="Blankenburg K."/>
            <person name="Chao H."/>
            <person name="Dinh H."/>
            <person name="Doddapaneni H."/>
            <person name="Downs B."/>
            <person name="Dugan-Rocha S."/>
            <person name="Elkadiri S."/>
            <person name="Gnanaolivu R.D."/>
            <person name="Hernandez B."/>
            <person name="Javaid M."/>
            <person name="Jayaseelan J.C."/>
            <person name="Lee S."/>
            <person name="Li M."/>
            <person name="Ming W."/>
            <person name="Munidasa M."/>
            <person name="Muniz J."/>
            <person name="Nguyen L."/>
            <person name="Ongeri F."/>
            <person name="Osuji N."/>
            <person name="Pu L.-L."/>
            <person name="Puazo M."/>
            <person name="Qu C."/>
            <person name="Quiroz J."/>
            <person name="Raj R."/>
            <person name="Weissenberger G."/>
            <person name="Xin Y."/>
            <person name="Zou X."/>
            <person name="Han Y."/>
            <person name="Richards S."/>
            <person name="Worley K."/>
            <person name="Muzny D."/>
            <person name="Gibbs R."/>
        </authorList>
    </citation>
    <scope>NUCLEOTIDE SEQUENCE</scope>
    <source>
        <strain evidence="1">Sampled in the wild</strain>
    </source>
</reference>
<dbReference type="AlphaFoldDB" id="A0A8K0PA22"/>
<evidence type="ECO:0000313" key="1">
    <source>
        <dbReference type="EMBL" id="KAG8238672.1"/>
    </source>
</evidence>
<proteinExistence type="predicted"/>
<dbReference type="Proteomes" id="UP000792457">
    <property type="component" value="Unassembled WGS sequence"/>
</dbReference>
<organism evidence="1 2">
    <name type="scientific">Ladona fulva</name>
    <name type="common">Scarce chaser dragonfly</name>
    <name type="synonym">Libellula fulva</name>
    <dbReference type="NCBI Taxonomy" id="123851"/>
    <lineage>
        <taxon>Eukaryota</taxon>
        <taxon>Metazoa</taxon>
        <taxon>Ecdysozoa</taxon>
        <taxon>Arthropoda</taxon>
        <taxon>Hexapoda</taxon>
        <taxon>Insecta</taxon>
        <taxon>Pterygota</taxon>
        <taxon>Palaeoptera</taxon>
        <taxon>Odonata</taxon>
        <taxon>Epiprocta</taxon>
        <taxon>Anisoptera</taxon>
        <taxon>Libelluloidea</taxon>
        <taxon>Libellulidae</taxon>
        <taxon>Ladona</taxon>
    </lineage>
</organism>